<evidence type="ECO:0000313" key="3">
    <source>
        <dbReference type="Proteomes" id="UP001281761"/>
    </source>
</evidence>
<gene>
    <name evidence="2" type="ORF">BLNAU_4048</name>
</gene>
<comment type="caution">
    <text evidence="2">The sequence shown here is derived from an EMBL/GenBank/DDBJ whole genome shotgun (WGS) entry which is preliminary data.</text>
</comment>
<dbReference type="SUPFAM" id="SSF48371">
    <property type="entry name" value="ARM repeat"/>
    <property type="match status" value="1"/>
</dbReference>
<name>A0ABQ9YB14_9EUKA</name>
<keyword evidence="3" id="KW-1185">Reference proteome</keyword>
<sequence length="1571" mass="177109">MKSNSTFLDKLRSIWPFNRVETPLFLRIEPITIKSVADASQPFLSLVDFVKDGNKLDDRKTKQACSLLQRITPQSNFASMAETVLYQLVPQSPWSCSGFTNSMIPLLRSPNMEIVKSSLQLLERVVSFAMPTTRFDFIQSGFFSLLPSTFYEQNFHLVSEYDFSLIEIVKAILADEHRDLVREISGKRYYPTGFVNRTFMYKFFRPIEPFLEFIYINQRRLAVSSESDHFALIFARLIECSPFLEEMSQSVRTRGKKILLKLCEEGLKLLKMSTFFKSLSEAVLARVNDPTPFNLIGVFVEMLLESVLRKTAVSDEIQASVCDFVFDANGHASLDSNSPPDLRNFLTKLCAFPGESSILMAFQGVTPSQLNEFKNILHPLPNNSRQPRPFLLPLSEPLQSEDGTIFLRSLGNVLPLSDFTQFLISRKIPTVIMWYIECILGVESRLNLGLADSPLQEDDIVVDNLFRFHINPLPSLLAPGSGDESPISLSSEIQHVSNFFVELIANLRNIELVLVPKITTDDIFSSIQEIATGERKELTTSFLTDDAFKPAREAILAESQLHLNHLRGPGHLLSDITIQHSRSTASEARTVSFNPQVGSHSTPSQSTPRWEGRSYSHSSSQSAENGSKDTAIFSSGSNRTGSLRPLTPNPLAFQLQGGTLSEPLFSSTDVPTLPKFPREDEISKRSRQTEEEIQIVDSLRQFEVDAVIHPRTRNGELPEGAKDNLDNLLKYPLLVWHDPTASTDSPTSLVEHEGIQTLSSFVTSKCEAQEVIEWKDLMEWFVCAVIGLESKASFRGDLFSFDWDDVLIDRFGTARINLFTSQSDSSPPNSPQSFSDSITHLSLLFLVLIDQLSSSNCLSKRINDHFFNNLIPPVVLHLINLLINTGILIPICDTSELDYLVRRNTKACAQTFLNDLNLMNSLMMSPNIAHSVVRQLENEGKVNHKVRLTDIEVNPHSPKFTKWMKLLEPELSEIIKHKVPTTCVVARYIDDLSPTERFDSSLFDEEDDQKLAQSLIRCLSVCELVGADKCIRDVSTFLDQTVSALSSSNNQIRSTAFFLFQDLIGKLDIFSQLPHLWTKLQNTFTEGWPEEQQAIIRISSTWIMKHINGHSLPPFPVDQFHWDGMITADLRPTWAIVDNLGMAKATQLILSFEENQHAVSRITSDFNDLFLSELGPEHIQVLVRYCLLISLLIERDFPPTLTSILTTQPEFETHLLLPYENNLVLLCHNSLNPFKPHQPPLDLLFERTLRTDPLSFFVNLGGSQEGFPDTLLNTSLCSFHALCRRGVHIDLFESELTETEPRLINSLALFCTPLISTTFHLFVYFPPPLVVRFFLPVLRSGSNLVSVVDTLKVMVTTLLLFTAPFGDFQSLKELFTSVPFRKDLKNLRNGESNILTFCLSLSWLNMPPGFESALFHSNTFMSIDRFEGRNQPSISPPDFPELPQLLKLFPEFLSDEAKSGRDSIFLVGVLVRGLTPATKASVMLEFVKRLVCLSSVENQMEIMRCGMVDCVIRAVSDSSFLEDYENGICVIGTLLRSIRVFGKKQEIIDHDFSDFLSRTPSIEGMTAGGVL</sequence>
<reference evidence="2 3" key="1">
    <citation type="journal article" date="2022" name="bioRxiv">
        <title>Genomics of Preaxostyla Flagellates Illuminates Evolutionary Transitions and the Path Towards Mitochondrial Loss.</title>
        <authorList>
            <person name="Novak L.V.F."/>
            <person name="Treitli S.C."/>
            <person name="Pyrih J."/>
            <person name="Halakuc P."/>
            <person name="Pipaliya S.V."/>
            <person name="Vacek V."/>
            <person name="Brzon O."/>
            <person name="Soukal P."/>
            <person name="Eme L."/>
            <person name="Dacks J.B."/>
            <person name="Karnkowska A."/>
            <person name="Elias M."/>
            <person name="Hampl V."/>
        </authorList>
    </citation>
    <scope>NUCLEOTIDE SEQUENCE [LARGE SCALE GENOMIC DNA]</scope>
    <source>
        <strain evidence="2">NAU3</strain>
        <tissue evidence="2">Gut</tissue>
    </source>
</reference>
<feature type="compositionally biased region" description="Polar residues" evidence="1">
    <location>
        <begin position="632"/>
        <end position="641"/>
    </location>
</feature>
<evidence type="ECO:0000256" key="1">
    <source>
        <dbReference type="SAM" id="MobiDB-lite"/>
    </source>
</evidence>
<protein>
    <submittedName>
        <fullName evidence="2">Uncharacterized protein</fullName>
    </submittedName>
</protein>
<feature type="compositionally biased region" description="Polar residues" evidence="1">
    <location>
        <begin position="615"/>
        <end position="625"/>
    </location>
</feature>
<evidence type="ECO:0000313" key="2">
    <source>
        <dbReference type="EMBL" id="KAK2960961.1"/>
    </source>
</evidence>
<feature type="compositionally biased region" description="Polar residues" evidence="1">
    <location>
        <begin position="586"/>
        <end position="608"/>
    </location>
</feature>
<dbReference type="InterPro" id="IPR016024">
    <property type="entry name" value="ARM-type_fold"/>
</dbReference>
<feature type="compositionally biased region" description="Basic and acidic residues" evidence="1">
    <location>
        <begin position="676"/>
        <end position="689"/>
    </location>
</feature>
<feature type="region of interest" description="Disordered" evidence="1">
    <location>
        <begin position="586"/>
        <end position="647"/>
    </location>
</feature>
<feature type="region of interest" description="Disordered" evidence="1">
    <location>
        <begin position="664"/>
        <end position="689"/>
    </location>
</feature>
<dbReference type="Proteomes" id="UP001281761">
    <property type="component" value="Unassembled WGS sequence"/>
</dbReference>
<proteinExistence type="predicted"/>
<organism evidence="2 3">
    <name type="scientific">Blattamonas nauphoetae</name>
    <dbReference type="NCBI Taxonomy" id="2049346"/>
    <lineage>
        <taxon>Eukaryota</taxon>
        <taxon>Metamonada</taxon>
        <taxon>Preaxostyla</taxon>
        <taxon>Oxymonadida</taxon>
        <taxon>Blattamonas</taxon>
    </lineage>
</organism>
<dbReference type="EMBL" id="JARBJD010000019">
    <property type="protein sequence ID" value="KAK2960961.1"/>
    <property type="molecule type" value="Genomic_DNA"/>
</dbReference>
<accession>A0ABQ9YB14</accession>